<dbReference type="EMBL" id="NMUH01005681">
    <property type="protein sequence ID" value="MQM13412.1"/>
    <property type="molecule type" value="Genomic_DNA"/>
</dbReference>
<organism evidence="1 2">
    <name type="scientific">Colocasia esculenta</name>
    <name type="common">Wild taro</name>
    <name type="synonym">Arum esculentum</name>
    <dbReference type="NCBI Taxonomy" id="4460"/>
    <lineage>
        <taxon>Eukaryota</taxon>
        <taxon>Viridiplantae</taxon>
        <taxon>Streptophyta</taxon>
        <taxon>Embryophyta</taxon>
        <taxon>Tracheophyta</taxon>
        <taxon>Spermatophyta</taxon>
        <taxon>Magnoliopsida</taxon>
        <taxon>Liliopsida</taxon>
        <taxon>Araceae</taxon>
        <taxon>Aroideae</taxon>
        <taxon>Colocasieae</taxon>
        <taxon>Colocasia</taxon>
    </lineage>
</organism>
<sequence length="66" mass="7362">MCNGVYRLCHGSVDTPIDGADTRSKSMKVFHEDRVKCVDTAPGSVDTCPRFQKTKLLDWDSVSTQQ</sequence>
<name>A0A843WS25_COLES</name>
<reference evidence="1" key="1">
    <citation type="submission" date="2017-07" db="EMBL/GenBank/DDBJ databases">
        <title>Taro Niue Genome Assembly and Annotation.</title>
        <authorList>
            <person name="Atibalentja N."/>
            <person name="Keating K."/>
            <person name="Fields C.J."/>
        </authorList>
    </citation>
    <scope>NUCLEOTIDE SEQUENCE</scope>
    <source>
        <strain evidence="1">Niue_2</strain>
        <tissue evidence="1">Leaf</tissue>
    </source>
</reference>
<protein>
    <submittedName>
        <fullName evidence="1">Uncharacterized protein</fullName>
    </submittedName>
</protein>
<dbReference type="Proteomes" id="UP000652761">
    <property type="component" value="Unassembled WGS sequence"/>
</dbReference>
<comment type="caution">
    <text evidence="1">The sequence shown here is derived from an EMBL/GenBank/DDBJ whole genome shotgun (WGS) entry which is preliminary data.</text>
</comment>
<evidence type="ECO:0000313" key="1">
    <source>
        <dbReference type="EMBL" id="MQM13412.1"/>
    </source>
</evidence>
<gene>
    <name evidence="1" type="ORF">Taro_046337</name>
</gene>
<proteinExistence type="predicted"/>
<keyword evidence="2" id="KW-1185">Reference proteome</keyword>
<dbReference type="AlphaFoldDB" id="A0A843WS25"/>
<evidence type="ECO:0000313" key="2">
    <source>
        <dbReference type="Proteomes" id="UP000652761"/>
    </source>
</evidence>
<accession>A0A843WS25</accession>